<dbReference type="EMBL" id="JADIND010000124">
    <property type="protein sequence ID" value="MBO8430899.1"/>
    <property type="molecule type" value="Genomic_DNA"/>
</dbReference>
<organism evidence="3 4">
    <name type="scientific">Candidatus Scatousia excrementipullorum</name>
    <dbReference type="NCBI Taxonomy" id="2840936"/>
    <lineage>
        <taxon>Bacteria</taxon>
        <taxon>Candidatus Scatousia</taxon>
    </lineage>
</organism>
<feature type="domain" description="HTH luxR-type" evidence="2">
    <location>
        <begin position="1"/>
        <end position="71"/>
    </location>
</feature>
<dbReference type="AlphaFoldDB" id="A0A9D9DND5"/>
<reference evidence="3" key="1">
    <citation type="submission" date="2020-10" db="EMBL/GenBank/DDBJ databases">
        <authorList>
            <person name="Gilroy R."/>
        </authorList>
    </citation>
    <scope>NUCLEOTIDE SEQUENCE</scope>
    <source>
        <strain evidence="3">10192</strain>
    </source>
</reference>
<dbReference type="InterPro" id="IPR036388">
    <property type="entry name" value="WH-like_DNA-bd_sf"/>
</dbReference>
<dbReference type="Proteomes" id="UP000823632">
    <property type="component" value="Unassembled WGS sequence"/>
</dbReference>
<dbReference type="PANTHER" id="PTHR43214">
    <property type="entry name" value="TWO-COMPONENT RESPONSE REGULATOR"/>
    <property type="match status" value="1"/>
</dbReference>
<reference evidence="3" key="2">
    <citation type="journal article" date="2021" name="PeerJ">
        <title>Extensive microbial diversity within the chicken gut microbiome revealed by metagenomics and culture.</title>
        <authorList>
            <person name="Gilroy R."/>
            <person name="Ravi A."/>
            <person name="Getino M."/>
            <person name="Pursley I."/>
            <person name="Horton D.L."/>
            <person name="Alikhan N.F."/>
            <person name="Baker D."/>
            <person name="Gharbi K."/>
            <person name="Hall N."/>
            <person name="Watson M."/>
            <person name="Adriaenssens E.M."/>
            <person name="Foster-Nyarko E."/>
            <person name="Jarju S."/>
            <person name="Secka A."/>
            <person name="Antonio M."/>
            <person name="Oren A."/>
            <person name="Chaudhuri R.R."/>
            <person name="La Ragione R."/>
            <person name="Hildebrand F."/>
            <person name="Pallen M.J."/>
        </authorList>
    </citation>
    <scope>NUCLEOTIDE SEQUENCE</scope>
    <source>
        <strain evidence="3">10192</strain>
    </source>
</reference>
<dbReference type="CDD" id="cd06170">
    <property type="entry name" value="LuxR_C_like"/>
    <property type="match status" value="1"/>
</dbReference>
<dbReference type="PRINTS" id="PR00038">
    <property type="entry name" value="HTHLUXR"/>
</dbReference>
<dbReference type="SUPFAM" id="SSF46894">
    <property type="entry name" value="C-terminal effector domain of the bipartite response regulators"/>
    <property type="match status" value="1"/>
</dbReference>
<proteinExistence type="predicted"/>
<evidence type="ECO:0000259" key="2">
    <source>
        <dbReference type="PROSITE" id="PS50043"/>
    </source>
</evidence>
<evidence type="ECO:0000256" key="1">
    <source>
        <dbReference type="ARBA" id="ARBA00023125"/>
    </source>
</evidence>
<sequence length="73" mass="8310">MDKKNNKPCALEISFEELEVARFIANGWSCTDIAQTLHMSIHTVKNRMRKIIAKTDARNRTQAIAILAKLNII</sequence>
<dbReference type="InterPro" id="IPR039420">
    <property type="entry name" value="WalR-like"/>
</dbReference>
<gene>
    <name evidence="3" type="ORF">IAC76_05880</name>
</gene>
<dbReference type="PANTHER" id="PTHR43214:SF43">
    <property type="entry name" value="TWO-COMPONENT RESPONSE REGULATOR"/>
    <property type="match status" value="1"/>
</dbReference>
<comment type="caution">
    <text evidence="3">The sequence shown here is derived from an EMBL/GenBank/DDBJ whole genome shotgun (WGS) entry which is preliminary data.</text>
</comment>
<accession>A0A9D9DND5</accession>
<evidence type="ECO:0000313" key="3">
    <source>
        <dbReference type="EMBL" id="MBO8430899.1"/>
    </source>
</evidence>
<evidence type="ECO:0000313" key="4">
    <source>
        <dbReference type="Proteomes" id="UP000823632"/>
    </source>
</evidence>
<protein>
    <submittedName>
        <fullName evidence="3">Response regulator transcription factor</fullName>
    </submittedName>
</protein>
<dbReference type="Gene3D" id="1.10.10.10">
    <property type="entry name" value="Winged helix-like DNA-binding domain superfamily/Winged helix DNA-binding domain"/>
    <property type="match status" value="1"/>
</dbReference>
<dbReference type="InterPro" id="IPR000792">
    <property type="entry name" value="Tscrpt_reg_LuxR_C"/>
</dbReference>
<dbReference type="GO" id="GO:0003677">
    <property type="term" value="F:DNA binding"/>
    <property type="evidence" value="ECO:0007669"/>
    <property type="project" value="UniProtKB-KW"/>
</dbReference>
<dbReference type="InterPro" id="IPR016032">
    <property type="entry name" value="Sig_transdc_resp-reg_C-effctor"/>
</dbReference>
<keyword evidence="1" id="KW-0238">DNA-binding</keyword>
<name>A0A9D9DND5_9BACT</name>
<dbReference type="SMART" id="SM00421">
    <property type="entry name" value="HTH_LUXR"/>
    <property type="match status" value="1"/>
</dbReference>
<dbReference type="PROSITE" id="PS50043">
    <property type="entry name" value="HTH_LUXR_2"/>
    <property type="match status" value="1"/>
</dbReference>
<dbReference type="Pfam" id="PF00196">
    <property type="entry name" value="GerE"/>
    <property type="match status" value="1"/>
</dbReference>
<dbReference type="GO" id="GO:0006355">
    <property type="term" value="P:regulation of DNA-templated transcription"/>
    <property type="evidence" value="ECO:0007669"/>
    <property type="project" value="InterPro"/>
</dbReference>